<dbReference type="PANTHER" id="PTHR12128:SF66">
    <property type="entry name" value="4-HYDROXY-2-OXOGLUTARATE ALDOLASE, MITOCHONDRIAL"/>
    <property type="match status" value="1"/>
</dbReference>
<keyword evidence="7 12" id="KW-0220">Diaminopimelate biosynthesis</keyword>
<dbReference type="CDD" id="cd00950">
    <property type="entry name" value="DHDPS"/>
    <property type="match status" value="1"/>
</dbReference>
<evidence type="ECO:0000256" key="15">
    <source>
        <dbReference type="PIRSR" id="PIRSR001365-2"/>
    </source>
</evidence>
<keyword evidence="5 12" id="KW-0963">Cytoplasm</keyword>
<comment type="caution">
    <text evidence="12">Was originally thought to be a dihydrodipicolinate synthase (DHDPS), catalyzing the condensation of (S)-aspartate-beta-semialdehyde [(S)-ASA] and pyruvate to dihydrodipicolinate (DHDP). However, it was shown in E.coli that the product of the enzymatic reaction is not dihydrodipicolinate but in fact (4S)-4-hydroxy-2,3,4,5-tetrahydro-(2S)-dipicolinic acid (HTPA), and that the consecutive dehydration reaction leading to DHDP is not spontaneous but catalyzed by DapB.</text>
</comment>
<dbReference type="InterPro" id="IPR013785">
    <property type="entry name" value="Aldolase_TIM"/>
</dbReference>
<dbReference type="InterPro" id="IPR002220">
    <property type="entry name" value="DapA-like"/>
</dbReference>
<dbReference type="GO" id="GO:0005829">
    <property type="term" value="C:cytosol"/>
    <property type="evidence" value="ECO:0007669"/>
    <property type="project" value="TreeGrafter"/>
</dbReference>
<evidence type="ECO:0000256" key="8">
    <source>
        <dbReference type="ARBA" id="ARBA00023154"/>
    </source>
</evidence>
<keyword evidence="8 12" id="KW-0457">Lysine biosynthesis</keyword>
<dbReference type="PROSITE" id="PS00665">
    <property type="entry name" value="DHDPS_1"/>
    <property type="match status" value="1"/>
</dbReference>
<feature type="binding site" evidence="12 15">
    <location>
        <position position="46"/>
    </location>
    <ligand>
        <name>pyruvate</name>
        <dbReference type="ChEBI" id="CHEBI:15361"/>
    </ligand>
</feature>
<dbReference type="HAMAP" id="MF_00418">
    <property type="entry name" value="DapA"/>
    <property type="match status" value="1"/>
</dbReference>
<dbReference type="GO" id="GO:0019877">
    <property type="term" value="P:diaminopimelate biosynthetic process"/>
    <property type="evidence" value="ECO:0007669"/>
    <property type="project" value="UniProtKB-UniRule"/>
</dbReference>
<keyword evidence="9 12" id="KW-0456">Lyase</keyword>
<sequence length="292" mass="31505">MIFEGSAAAVVTPMAENGAIDFEAMGKLLEFQLENGTDAIVVNGTTGESSTLQDEEKYKLIEFTVKRVHGRVPVIAGAGSNNTAHAVELSKKAQELGADGLLEVTPYYNKTSQKGLIAHFTAVADSVSIPVILYHVPSRTGMTMEPETCKVLSQHPNIQAVKEAGGNISHVARIASLCGEDLDIYSGNDDQTVPVLSLGGKGVISVLANIMPRETHEMCRLFLNGQEKESLRLQLDLLDLMNALFLDVNPVPVKAALSLMGMCGENYRLPLIRMSAADKAKLTETMKRHSLI</sequence>
<evidence type="ECO:0000256" key="9">
    <source>
        <dbReference type="ARBA" id="ARBA00023239"/>
    </source>
</evidence>
<evidence type="ECO:0000256" key="11">
    <source>
        <dbReference type="ARBA" id="ARBA00047836"/>
    </source>
</evidence>
<evidence type="ECO:0000256" key="10">
    <source>
        <dbReference type="ARBA" id="ARBA00023270"/>
    </source>
</evidence>
<dbReference type="SUPFAM" id="SSF51569">
    <property type="entry name" value="Aldolase"/>
    <property type="match status" value="1"/>
</dbReference>
<keyword evidence="10 12" id="KW-0704">Schiff base</keyword>
<evidence type="ECO:0000256" key="4">
    <source>
        <dbReference type="ARBA" id="ARBA00012086"/>
    </source>
</evidence>
<dbReference type="RefSeq" id="WP_055658520.1">
    <property type="nucleotide sequence ID" value="NZ_CABIXC010000014.1"/>
</dbReference>
<organism evidence="16 17">
    <name type="scientific">Hungatella hathewayi</name>
    <dbReference type="NCBI Taxonomy" id="154046"/>
    <lineage>
        <taxon>Bacteria</taxon>
        <taxon>Bacillati</taxon>
        <taxon>Bacillota</taxon>
        <taxon>Clostridia</taxon>
        <taxon>Lachnospirales</taxon>
        <taxon>Lachnospiraceae</taxon>
        <taxon>Hungatella</taxon>
    </lineage>
</organism>
<dbReference type="GO" id="GO:0009089">
    <property type="term" value="P:lysine biosynthetic process via diaminopimelate"/>
    <property type="evidence" value="ECO:0007669"/>
    <property type="project" value="UniProtKB-UniRule"/>
</dbReference>
<evidence type="ECO:0000256" key="6">
    <source>
        <dbReference type="ARBA" id="ARBA00022605"/>
    </source>
</evidence>
<comment type="subcellular location">
    <subcellularLocation>
        <location evidence="12">Cytoplasm</location>
    </subcellularLocation>
</comment>
<dbReference type="InterPro" id="IPR020625">
    <property type="entry name" value="Schiff_base-form_aldolases_AS"/>
</dbReference>
<dbReference type="Proteomes" id="UP000095651">
    <property type="component" value="Unassembled WGS sequence"/>
</dbReference>
<dbReference type="EC" id="4.3.3.7" evidence="4 12"/>
<dbReference type="PROSITE" id="PS00666">
    <property type="entry name" value="DHDPS_2"/>
    <property type="match status" value="1"/>
</dbReference>
<dbReference type="InterPro" id="IPR020624">
    <property type="entry name" value="Schiff_base-form_aldolases_CS"/>
</dbReference>
<feature type="site" description="Part of a proton relay during catalysis" evidence="12">
    <location>
        <position position="45"/>
    </location>
</feature>
<dbReference type="Gene3D" id="3.20.20.70">
    <property type="entry name" value="Aldolase class I"/>
    <property type="match status" value="1"/>
</dbReference>
<evidence type="ECO:0000256" key="5">
    <source>
        <dbReference type="ARBA" id="ARBA00022490"/>
    </source>
</evidence>
<comment type="function">
    <text evidence="1 12">Catalyzes the condensation of (S)-aspartate-beta-semialdehyde [(S)-ASA] and pyruvate to 4-hydroxy-tetrahydrodipicolinate (HTPA).</text>
</comment>
<comment type="pathway">
    <text evidence="2 12">Amino-acid biosynthesis; L-lysine biosynthesis via DAP pathway; (S)-tetrahydrodipicolinate from L-aspartate: step 3/4.</text>
</comment>
<evidence type="ECO:0000256" key="14">
    <source>
        <dbReference type="PIRSR" id="PIRSR001365-1"/>
    </source>
</evidence>
<dbReference type="SMART" id="SM01130">
    <property type="entry name" value="DHDPS"/>
    <property type="match status" value="1"/>
</dbReference>
<dbReference type="PIRSF" id="PIRSF001365">
    <property type="entry name" value="DHDPS"/>
    <property type="match status" value="1"/>
</dbReference>
<evidence type="ECO:0000256" key="13">
    <source>
        <dbReference type="PIRNR" id="PIRNR001365"/>
    </source>
</evidence>
<accession>A0A174J6D6</accession>
<comment type="similarity">
    <text evidence="3 12 13">Belongs to the DapA family.</text>
</comment>
<evidence type="ECO:0000256" key="3">
    <source>
        <dbReference type="ARBA" id="ARBA00007592"/>
    </source>
</evidence>
<evidence type="ECO:0000256" key="1">
    <source>
        <dbReference type="ARBA" id="ARBA00003294"/>
    </source>
</evidence>
<reference evidence="16 17" key="1">
    <citation type="submission" date="2015-09" db="EMBL/GenBank/DDBJ databases">
        <authorList>
            <consortium name="Pathogen Informatics"/>
        </authorList>
    </citation>
    <scope>NUCLEOTIDE SEQUENCE [LARGE SCALE GENOMIC DNA]</scope>
    <source>
        <strain evidence="16 17">2789STDY5608850</strain>
    </source>
</reference>
<keyword evidence="6 12" id="KW-0028">Amino-acid biosynthesis</keyword>
<feature type="active site" description="Proton donor/acceptor" evidence="12 14">
    <location>
        <position position="134"/>
    </location>
</feature>
<dbReference type="AlphaFoldDB" id="A0A174J6D6"/>
<protein>
    <recommendedName>
        <fullName evidence="4 12">4-hydroxy-tetrahydrodipicolinate synthase</fullName>
        <shortName evidence="12">HTPA synthase</shortName>
        <ecNumber evidence="4 12">4.3.3.7</ecNumber>
    </recommendedName>
</protein>
<comment type="catalytic activity">
    <reaction evidence="11 12">
        <text>L-aspartate 4-semialdehyde + pyruvate = (2S,4S)-4-hydroxy-2,3,4,5-tetrahydrodipicolinate + H2O + H(+)</text>
        <dbReference type="Rhea" id="RHEA:34171"/>
        <dbReference type="ChEBI" id="CHEBI:15361"/>
        <dbReference type="ChEBI" id="CHEBI:15377"/>
        <dbReference type="ChEBI" id="CHEBI:15378"/>
        <dbReference type="ChEBI" id="CHEBI:67139"/>
        <dbReference type="ChEBI" id="CHEBI:537519"/>
        <dbReference type="EC" id="4.3.3.7"/>
    </reaction>
</comment>
<dbReference type="Pfam" id="PF00701">
    <property type="entry name" value="DHDPS"/>
    <property type="match status" value="1"/>
</dbReference>
<name>A0A174J6D6_9FIRM</name>
<evidence type="ECO:0000256" key="12">
    <source>
        <dbReference type="HAMAP-Rule" id="MF_00418"/>
    </source>
</evidence>
<evidence type="ECO:0000256" key="2">
    <source>
        <dbReference type="ARBA" id="ARBA00005120"/>
    </source>
</evidence>
<dbReference type="InterPro" id="IPR005263">
    <property type="entry name" value="DapA"/>
</dbReference>
<dbReference type="PRINTS" id="PR00146">
    <property type="entry name" value="DHPICSNTHASE"/>
</dbReference>
<proteinExistence type="inferred from homology"/>
<feature type="binding site" evidence="12 15">
    <location>
        <position position="204"/>
    </location>
    <ligand>
        <name>pyruvate</name>
        <dbReference type="ChEBI" id="CHEBI:15361"/>
    </ligand>
</feature>
<evidence type="ECO:0000313" key="16">
    <source>
        <dbReference type="EMBL" id="CUO94211.1"/>
    </source>
</evidence>
<dbReference type="GO" id="GO:0008840">
    <property type="term" value="F:4-hydroxy-tetrahydrodipicolinate synthase activity"/>
    <property type="evidence" value="ECO:0007669"/>
    <property type="project" value="UniProtKB-UniRule"/>
</dbReference>
<gene>
    <name evidence="16" type="primary">dapA_4</name>
    <name evidence="12" type="synonym">dapA</name>
    <name evidence="16" type="ORF">ERS852407_04490</name>
</gene>
<evidence type="ECO:0000313" key="17">
    <source>
        <dbReference type="Proteomes" id="UP000095651"/>
    </source>
</evidence>
<dbReference type="PANTHER" id="PTHR12128">
    <property type="entry name" value="DIHYDRODIPICOLINATE SYNTHASE"/>
    <property type="match status" value="1"/>
</dbReference>
<dbReference type="UniPathway" id="UPA00034">
    <property type="reaction ID" value="UER00017"/>
</dbReference>
<dbReference type="NCBIfam" id="TIGR00674">
    <property type="entry name" value="dapA"/>
    <property type="match status" value="1"/>
</dbReference>
<evidence type="ECO:0000256" key="7">
    <source>
        <dbReference type="ARBA" id="ARBA00022915"/>
    </source>
</evidence>
<comment type="subunit">
    <text evidence="12">Homotetramer; dimer of dimers.</text>
</comment>
<dbReference type="EMBL" id="CYZE01000014">
    <property type="protein sequence ID" value="CUO94211.1"/>
    <property type="molecule type" value="Genomic_DNA"/>
</dbReference>
<feature type="active site" description="Schiff-base intermediate with substrate" evidence="12 14">
    <location>
        <position position="162"/>
    </location>
</feature>
<feature type="site" description="Part of a proton relay during catalysis" evidence="12">
    <location>
        <position position="108"/>
    </location>
</feature>